<accession>A0A7W7NXI1</accession>
<evidence type="ECO:0000259" key="2">
    <source>
        <dbReference type="Pfam" id="PF14403"/>
    </source>
</evidence>
<dbReference type="SUPFAM" id="SSF56059">
    <property type="entry name" value="Glutathione synthetase ATP-binding domain-like"/>
    <property type="match status" value="1"/>
</dbReference>
<organism evidence="3 4">
    <name type="scientific">Novosphingobium chloroacetimidivorans</name>
    <dbReference type="NCBI Taxonomy" id="1428314"/>
    <lineage>
        <taxon>Bacteria</taxon>
        <taxon>Pseudomonadati</taxon>
        <taxon>Pseudomonadota</taxon>
        <taxon>Alphaproteobacteria</taxon>
        <taxon>Sphingomonadales</taxon>
        <taxon>Sphingomonadaceae</taxon>
        <taxon>Novosphingobium</taxon>
    </lineage>
</organism>
<dbReference type="PANTHER" id="PTHR34595:SF2">
    <property type="entry name" value="BLR2978 PROTEIN"/>
    <property type="match status" value="1"/>
</dbReference>
<reference evidence="3 4" key="1">
    <citation type="submission" date="2020-08" db="EMBL/GenBank/DDBJ databases">
        <title>Functional genomics of gut bacteria from endangered species of beetles.</title>
        <authorList>
            <person name="Carlos-Shanley C."/>
        </authorList>
    </citation>
    <scope>NUCLEOTIDE SEQUENCE [LARGE SCALE GENOMIC DNA]</scope>
    <source>
        <strain evidence="3 4">S00245</strain>
    </source>
</reference>
<dbReference type="AlphaFoldDB" id="A0A7W7NXI1"/>
<sequence length="827" mass="90011">MASTTLTPANWLDTYPVDATARDLYSGAAPDVAAKWHATVAGLAASAQGDPAALAETTARHIDDLGLTFRIAGDEDERAWPVTPLPLIIGAEEWGEVERGLIQRATLFERLAEDIYGPQTLVAQGHLPAAVIAGSPYFARKMLGRGPGSGHFIHVYAADLARGPKGQWRVLNDRVRLATGIGYALENRLAMTRTTDALLADNHVRRLADFFARLREGIAADCRRERPRIALLTPGRFNQTYAEQAHLARYLGLPLVEGRDLSVQDDKLFVGTIAGPKRVDAVWRWVNTNALDPLTFDAKSQIGVANMFDAWAAEGLEIANWPGVEVLESPAFNAFMPRLCRLLLGEAPILPTVATWWCGQKREAAIVERRFDELALVPAFGQPVEGLDDNGPVQGASLDPERRSALMEALRRRPMDYCAQEVVQLSTTPAVIDGEVVPRPFTLRAFVARTADGGWTVMPGGFARIAEHDARPTSLIGSGDLSADCWIVDAAPSEAQAPGVLAAEPPVSRGGGILASQAADNLFWFGRYNERAELTVRIARAILSGSIEADGSRGGEAVRRTLANLLFNWAAIDGPVVSQSFPAICAAALSERRLAGGVAALIARRNEVGAGLRERFARDLWRIVSQPLPLVDAQRPQTMLTTANGLIERFSALAGLASENMIQGHAWRFLELGKRIERALGICRIARHFIYNGGGAWNADELGTLLDLCDSQIVYRSRYLTGAMRNPVFDLVLLDPENPRSLMFQVAEIVEHLRQLPTMRTDNLPEQPLREGRALLGTLSAATAPEMEGVKLGDVESRLLALSDAISVRYFLQFERTDDGSSASLLE</sequence>
<protein>
    <submittedName>
        <fullName evidence="3">Putative circularly permuted ATP-grasp superfamily protein/putative alpha-E superfamily protein</fullName>
    </submittedName>
</protein>
<feature type="domain" description="DUF403" evidence="1">
    <location>
        <begin position="514"/>
        <end position="811"/>
    </location>
</feature>
<dbReference type="InterPro" id="IPR025841">
    <property type="entry name" value="CP_ATPgrasp_2"/>
</dbReference>
<dbReference type="EMBL" id="JACHLR010000012">
    <property type="protein sequence ID" value="MBB4859489.1"/>
    <property type="molecule type" value="Genomic_DNA"/>
</dbReference>
<gene>
    <name evidence="3" type="ORF">HNO88_002818</name>
</gene>
<evidence type="ECO:0000313" key="4">
    <source>
        <dbReference type="Proteomes" id="UP000555448"/>
    </source>
</evidence>
<dbReference type="Pfam" id="PF04168">
    <property type="entry name" value="Alpha-E"/>
    <property type="match status" value="1"/>
</dbReference>
<dbReference type="Proteomes" id="UP000555448">
    <property type="component" value="Unassembled WGS sequence"/>
</dbReference>
<evidence type="ECO:0000259" key="1">
    <source>
        <dbReference type="Pfam" id="PF04168"/>
    </source>
</evidence>
<proteinExistence type="predicted"/>
<evidence type="ECO:0000313" key="3">
    <source>
        <dbReference type="EMBL" id="MBB4859489.1"/>
    </source>
</evidence>
<dbReference type="RefSeq" id="WP_184246492.1">
    <property type="nucleotide sequence ID" value="NZ_JACHLR010000012.1"/>
</dbReference>
<dbReference type="InterPro" id="IPR007296">
    <property type="entry name" value="DUF403"/>
</dbReference>
<keyword evidence="4" id="KW-1185">Reference proteome</keyword>
<dbReference type="Gene3D" id="3.40.50.11290">
    <property type="match status" value="1"/>
</dbReference>
<dbReference type="PANTHER" id="PTHR34595">
    <property type="entry name" value="BLR5612 PROTEIN"/>
    <property type="match status" value="1"/>
</dbReference>
<name>A0A7W7NXI1_9SPHN</name>
<feature type="domain" description="Circularly permuted ATP-grasp type 2" evidence="2">
    <location>
        <begin position="86"/>
        <end position="466"/>
    </location>
</feature>
<dbReference type="InterPro" id="IPR051680">
    <property type="entry name" value="ATP-dep_Glu-Cys_Ligase-2"/>
</dbReference>
<comment type="caution">
    <text evidence="3">The sequence shown here is derived from an EMBL/GenBank/DDBJ whole genome shotgun (WGS) entry which is preliminary data.</text>
</comment>
<dbReference type="Pfam" id="PF14403">
    <property type="entry name" value="CP_ATPgrasp_2"/>
    <property type="match status" value="1"/>
</dbReference>